<sequence length="78" mass="8974">MTADDETIIVNVKARAVDRVFAVHRISALRANKLRVNEKGFRRKKPTELEKKIQALESCARENNCRKVHFERRAVGGK</sequence>
<evidence type="ECO:0000313" key="3">
    <source>
        <dbReference type="Proteomes" id="UP000030765"/>
    </source>
</evidence>
<accession>A0A084VSB7</accession>
<name>A0A084VSB7_ANOSI</name>
<dbReference type="Proteomes" id="UP000030765">
    <property type="component" value="Unassembled WGS sequence"/>
</dbReference>
<dbReference type="EMBL" id="ATLV01015908">
    <property type="status" value="NOT_ANNOTATED_CDS"/>
    <property type="molecule type" value="Genomic_DNA"/>
</dbReference>
<gene>
    <name evidence="1" type="ORF">ZHAS_00008386</name>
</gene>
<organism evidence="1">
    <name type="scientific">Anopheles sinensis</name>
    <name type="common">Mosquito</name>
    <dbReference type="NCBI Taxonomy" id="74873"/>
    <lineage>
        <taxon>Eukaryota</taxon>
        <taxon>Metazoa</taxon>
        <taxon>Ecdysozoa</taxon>
        <taxon>Arthropoda</taxon>
        <taxon>Hexapoda</taxon>
        <taxon>Insecta</taxon>
        <taxon>Pterygota</taxon>
        <taxon>Neoptera</taxon>
        <taxon>Endopterygota</taxon>
        <taxon>Diptera</taxon>
        <taxon>Nematocera</taxon>
        <taxon>Culicoidea</taxon>
        <taxon>Culicidae</taxon>
        <taxon>Anophelinae</taxon>
        <taxon>Anopheles</taxon>
    </lineage>
</organism>
<protein>
    <submittedName>
        <fullName evidence="1 2">Uncharacterized protein</fullName>
    </submittedName>
</protein>
<dbReference type="VEuPathDB" id="VectorBase:ASIC008386"/>
<reference evidence="1 3" key="1">
    <citation type="journal article" date="2014" name="BMC Genomics">
        <title>Genome sequence of Anopheles sinensis provides insight into genetics basis of mosquito competence for malaria parasites.</title>
        <authorList>
            <person name="Zhou D."/>
            <person name="Zhang D."/>
            <person name="Ding G."/>
            <person name="Shi L."/>
            <person name="Hou Q."/>
            <person name="Ye Y."/>
            <person name="Xu Y."/>
            <person name="Zhou H."/>
            <person name="Xiong C."/>
            <person name="Li S."/>
            <person name="Yu J."/>
            <person name="Hong S."/>
            <person name="Yu X."/>
            <person name="Zou P."/>
            <person name="Chen C."/>
            <person name="Chang X."/>
            <person name="Wang W."/>
            <person name="Lv Y."/>
            <person name="Sun Y."/>
            <person name="Ma L."/>
            <person name="Shen B."/>
            <person name="Zhu C."/>
        </authorList>
    </citation>
    <scope>NUCLEOTIDE SEQUENCE [LARGE SCALE GENOMIC DNA]</scope>
</reference>
<dbReference type="EnsemblMetazoa" id="ASIC008386-RA">
    <property type="protein sequence ID" value="ASIC008386-PA"/>
    <property type="gene ID" value="ASIC008386"/>
</dbReference>
<evidence type="ECO:0000313" key="1">
    <source>
        <dbReference type="EMBL" id="KFB40861.1"/>
    </source>
</evidence>
<evidence type="ECO:0000313" key="2">
    <source>
        <dbReference type="EnsemblMetazoa" id="ASIC008386-PA"/>
    </source>
</evidence>
<reference evidence="2" key="2">
    <citation type="submission" date="2020-05" db="UniProtKB">
        <authorList>
            <consortium name="EnsemblMetazoa"/>
        </authorList>
    </citation>
    <scope>IDENTIFICATION</scope>
</reference>
<dbReference type="EMBL" id="KE525041">
    <property type="protein sequence ID" value="KFB40861.1"/>
    <property type="molecule type" value="Genomic_DNA"/>
</dbReference>
<keyword evidence="3" id="KW-1185">Reference proteome</keyword>
<proteinExistence type="predicted"/>
<dbReference type="AlphaFoldDB" id="A0A084VSB7"/>